<comment type="caution">
    <text evidence="1">The sequence shown here is derived from an EMBL/GenBank/DDBJ whole genome shotgun (WGS) entry which is preliminary data.</text>
</comment>
<dbReference type="RefSeq" id="WP_090346999.1">
    <property type="nucleotide sequence ID" value="NZ_FLSS01000027.1"/>
</dbReference>
<accession>A0ABY3NCL0</accession>
<dbReference type="EMBL" id="VNHK01000012">
    <property type="protein sequence ID" value="TYO88744.1"/>
    <property type="molecule type" value="Genomic_DNA"/>
</dbReference>
<dbReference type="Proteomes" id="UP000324513">
    <property type="component" value="Unassembled WGS sequence"/>
</dbReference>
<evidence type="ECO:0000313" key="3">
    <source>
        <dbReference type="Proteomes" id="UP000324513"/>
    </source>
</evidence>
<name>A0ABY3NCL0_ELIMR</name>
<proteinExistence type="predicted"/>
<dbReference type="EMBL" id="VNHK01000014">
    <property type="protein sequence ID" value="TYO88128.1"/>
    <property type="molecule type" value="Genomic_DNA"/>
</dbReference>
<evidence type="ECO:0000313" key="1">
    <source>
        <dbReference type="EMBL" id="TYO88128.1"/>
    </source>
</evidence>
<sequence>MTLSNLFPEVVPVDPPPKEKKIRRKCTRYNKTQNNRRYKLHRKVRSLELEEVRLHVRLRVIELPVMFDLEPYPCLKELIYKFKYEAPTEYYPNDLRK</sequence>
<evidence type="ECO:0000313" key="2">
    <source>
        <dbReference type="EMBL" id="TYO88744.1"/>
    </source>
</evidence>
<reference evidence="1 3" key="1">
    <citation type="submission" date="2019-07" db="EMBL/GenBank/DDBJ databases">
        <title>Genomic Encyclopedia of Archaeal and Bacterial Type Strains, Phase II (KMG-II): from individual species to whole genera.</title>
        <authorList>
            <person name="Goeker M."/>
        </authorList>
    </citation>
    <scope>NUCLEOTIDE SEQUENCE [LARGE SCALE GENOMIC DNA]</scope>
    <source>
        <strain evidence="1 3">DSM 14571</strain>
    </source>
</reference>
<protein>
    <submittedName>
        <fullName evidence="1">Uncharacterized protein</fullName>
    </submittedName>
</protein>
<gene>
    <name evidence="2" type="ORF">LX74_03286</name>
    <name evidence="1" type="ORF">LX74_03491</name>
</gene>
<keyword evidence="3" id="KW-1185">Reference proteome</keyword>
<organism evidence="1 3">
    <name type="scientific">Elizabethkingia miricola</name>
    <name type="common">Chryseobacterium miricola</name>
    <dbReference type="NCBI Taxonomy" id="172045"/>
    <lineage>
        <taxon>Bacteria</taxon>
        <taxon>Pseudomonadati</taxon>
        <taxon>Bacteroidota</taxon>
        <taxon>Flavobacteriia</taxon>
        <taxon>Flavobacteriales</taxon>
        <taxon>Weeksellaceae</taxon>
        <taxon>Elizabethkingia</taxon>
    </lineage>
</organism>